<feature type="transmembrane region" description="Helical" evidence="2">
    <location>
        <begin position="573"/>
        <end position="592"/>
    </location>
</feature>
<feature type="region of interest" description="Disordered" evidence="1">
    <location>
        <begin position="80"/>
        <end position="100"/>
    </location>
</feature>
<feature type="region of interest" description="Disordered" evidence="1">
    <location>
        <begin position="1"/>
        <end position="20"/>
    </location>
</feature>
<dbReference type="PANTHER" id="PTHR12242">
    <property type="entry name" value="OS02G0130600 PROTEIN-RELATED"/>
    <property type="match status" value="1"/>
</dbReference>
<proteinExistence type="predicted"/>
<organism evidence="3 4">
    <name type="scientific">Hyalella azteca</name>
    <name type="common">Amphipod</name>
    <dbReference type="NCBI Taxonomy" id="294128"/>
    <lineage>
        <taxon>Eukaryota</taxon>
        <taxon>Metazoa</taxon>
        <taxon>Ecdysozoa</taxon>
        <taxon>Arthropoda</taxon>
        <taxon>Crustacea</taxon>
        <taxon>Multicrustacea</taxon>
        <taxon>Malacostraca</taxon>
        <taxon>Eumalacostraca</taxon>
        <taxon>Peracarida</taxon>
        <taxon>Amphipoda</taxon>
        <taxon>Senticaudata</taxon>
        <taxon>Talitrida</taxon>
        <taxon>Talitroidea</taxon>
        <taxon>Hyalellidae</taxon>
        <taxon>Hyalella</taxon>
    </lineage>
</organism>
<gene>
    <name evidence="4" type="primary">LOC108665492</name>
</gene>
<feature type="transmembrane region" description="Helical" evidence="2">
    <location>
        <begin position="645"/>
        <end position="671"/>
    </location>
</feature>
<dbReference type="PANTHER" id="PTHR12242:SF49">
    <property type="entry name" value="HEADBUTT, ISOFORM E"/>
    <property type="match status" value="1"/>
</dbReference>
<dbReference type="AlphaFoldDB" id="A0A979FM31"/>
<feature type="transmembrane region" description="Helical" evidence="2">
    <location>
        <begin position="543"/>
        <end position="567"/>
    </location>
</feature>
<evidence type="ECO:0000256" key="2">
    <source>
        <dbReference type="SAM" id="Phobius"/>
    </source>
</evidence>
<dbReference type="Proteomes" id="UP000694843">
    <property type="component" value="Unplaced"/>
</dbReference>
<feature type="transmembrane region" description="Helical" evidence="2">
    <location>
        <begin position="604"/>
        <end position="625"/>
    </location>
</feature>
<keyword evidence="2" id="KW-0812">Transmembrane</keyword>
<dbReference type="GeneID" id="108665492"/>
<dbReference type="RefSeq" id="XP_047737552.1">
    <property type="nucleotide sequence ID" value="XM_047881596.1"/>
</dbReference>
<feature type="region of interest" description="Disordered" evidence="1">
    <location>
        <begin position="186"/>
        <end position="218"/>
    </location>
</feature>
<dbReference type="OrthoDB" id="6363663at2759"/>
<keyword evidence="2" id="KW-0472">Membrane</keyword>
<dbReference type="Pfam" id="PF21534">
    <property type="entry name" value="Rost"/>
    <property type="match status" value="1"/>
</dbReference>
<feature type="region of interest" description="Disordered" evidence="1">
    <location>
        <begin position="120"/>
        <end position="163"/>
    </location>
</feature>
<evidence type="ECO:0000256" key="1">
    <source>
        <dbReference type="SAM" id="MobiDB-lite"/>
    </source>
</evidence>
<accession>A0A979FM31</accession>
<dbReference type="GO" id="GO:0016020">
    <property type="term" value="C:membrane"/>
    <property type="evidence" value="ECO:0007669"/>
    <property type="project" value="TreeGrafter"/>
</dbReference>
<feature type="compositionally biased region" description="Low complexity" evidence="1">
    <location>
        <begin position="148"/>
        <end position="157"/>
    </location>
</feature>
<sequence length="705" mass="77003">MRLPDQIVSDAPVHLPAGPSSAPVPAGLAANGLVPLTPGHGRDRCAQPGRANGSATATRSSSDVRDAQAAVPGIARAMAQDRRRHASFGATAKENGAAASSSLIENGAVRHRHSENYNIPSSLYLPASSCRDDESRARHSSGPGGPASGSSSPGMPSKYSTPCQSAHFPINPLVLKCLHEPQDSIDAQPCNPNSNPGASVSSGANVLPKKLGPSGKPVLPQRDSSLPALISPNTVIHSRPNGVHCGPSNIGPHANGGQSSPDFLNYDKSPESEKLLKGDARNVTMDPKIPRSDNYVPCVEFEKHSSEASVDDAPRRGDNYTEFTFDKSSVTTKPKGFVQSLYESPARKSEPRSEASSILSLNFNWKKNYVPFGCARVEEVKEERVEASSRAPLMKKAAVQDDDLSPSELKQDFLTAEQVGPGSGWSWRDEFALSNLRLDHPAPHLLVSAQWQQHSRMSCLYLGYRLFWALYFLTWSVWSLVGFLGHDAPWSLKLHYFTYLTNWSIWLLAADTALQTVNVVMHMRRMADMGDHRYGAMTAAQRVSWAASNVSFSAHVFITLAYWITVYPYRGDQALSVISINTHLVPGAYVLLDAVTAATPRRLLHAWHPVAYFSAYVAFNVIYYVCGGTDYMGRVALYPFMDWSVAGQSVLVVGAAALLLMPLLHALLCSITAVRVRLWRRYAIARYLREGGDIERHTKYNEQIV</sequence>
<feature type="region of interest" description="Disordered" evidence="1">
    <location>
        <begin position="38"/>
        <end position="68"/>
    </location>
</feature>
<feature type="transmembrane region" description="Helical" evidence="2">
    <location>
        <begin position="466"/>
        <end position="485"/>
    </location>
</feature>
<evidence type="ECO:0000313" key="3">
    <source>
        <dbReference type="Proteomes" id="UP000694843"/>
    </source>
</evidence>
<protein>
    <submittedName>
        <fullName evidence="4">Uncharacterized protein LOC108665492 isoform X1</fullName>
    </submittedName>
</protein>
<feature type="compositionally biased region" description="Polar residues" evidence="1">
    <location>
        <begin position="190"/>
        <end position="204"/>
    </location>
</feature>
<keyword evidence="2" id="KW-1133">Transmembrane helix</keyword>
<reference evidence="4" key="1">
    <citation type="submission" date="2025-08" db="UniProtKB">
        <authorList>
            <consortium name="RefSeq"/>
        </authorList>
    </citation>
    <scope>IDENTIFICATION</scope>
    <source>
        <tissue evidence="4">Whole organism</tissue>
    </source>
</reference>
<name>A0A979FM31_HYAAZ</name>
<keyword evidence="3" id="KW-1185">Reference proteome</keyword>
<feature type="transmembrane region" description="Helical" evidence="2">
    <location>
        <begin position="505"/>
        <end position="523"/>
    </location>
</feature>
<evidence type="ECO:0000313" key="4">
    <source>
        <dbReference type="RefSeq" id="XP_047737552.1"/>
    </source>
</evidence>
<dbReference type="InterPro" id="IPR049352">
    <property type="entry name" value="Rost"/>
</dbReference>